<evidence type="ECO:0000313" key="1">
    <source>
        <dbReference type="EMBL" id="OBX65094.1"/>
    </source>
</evidence>
<name>A0A1B8Q5X5_MORLA</name>
<proteinExistence type="predicted"/>
<dbReference type="InterPro" id="IPR021804">
    <property type="entry name" value="DUF3375"/>
</dbReference>
<dbReference type="Pfam" id="PF11855">
    <property type="entry name" value="DUF3375"/>
    <property type="match status" value="1"/>
</dbReference>
<dbReference type="RefSeq" id="WP_065255459.1">
    <property type="nucleotide sequence ID" value="NZ_JARDJM010000001.1"/>
</dbReference>
<evidence type="ECO:0008006" key="3">
    <source>
        <dbReference type="Google" id="ProtNLM"/>
    </source>
</evidence>
<accession>A0A1B8Q5X5</accession>
<gene>
    <name evidence="1" type="ORF">A9309_03290</name>
</gene>
<sequence length="500" mass="58693">MNTPTLTLSRRYHLLRQRNDTWRLLTAKRAPIILACAEQLFMSQNQTPTMDMAVQLLTNCFNEFIHDKELIDKDPRTLAKQEWRDWLKRGLIIERDNEVFATDALQKAIYFIKGLEDDTVMTSTASRLQTVQSEIEKAYIRLNPNQQEREQYLKKQIDLLHQELANVKNGDFELLDTHSSKEMLQNIYELAMSLYHDFRRVEDSYRQMDKELREKVIREQYHRGQVIHTLLDYHDELISTPEGRVFQGFNHALQHNHIDELNHQIKQLVAYSISQDSLTPTQLFNLSTLISSLNKEASQVIRAKQNMEKDVRSFIQTDLATEHHRVGDLLNQIFKEALNIDWQDNSIKHTPSHLPPIAIELNKIASIERFLIHEYKTDDNHQLNLDNQSIDLNSVDSSFWQALDGLDRQDWFDKTKALLSQSDKPLSIADLHQQLPIPDNYDLEAIALWIEMACRTSSISDTYEYIILKRNTNHDELWQFKVPVIALQKHHFDELSLDDI</sequence>
<dbReference type="OrthoDB" id="138803at2"/>
<dbReference type="Proteomes" id="UP000092607">
    <property type="component" value="Unassembled WGS sequence"/>
</dbReference>
<dbReference type="EMBL" id="LZMS01000037">
    <property type="protein sequence ID" value="OBX65094.1"/>
    <property type="molecule type" value="Genomic_DNA"/>
</dbReference>
<protein>
    <recommendedName>
        <fullName evidence="3">DUF3375 domain-containing protein</fullName>
    </recommendedName>
</protein>
<comment type="caution">
    <text evidence="1">The sequence shown here is derived from an EMBL/GenBank/DDBJ whole genome shotgun (WGS) entry which is preliminary data.</text>
</comment>
<evidence type="ECO:0000313" key="2">
    <source>
        <dbReference type="Proteomes" id="UP000092607"/>
    </source>
</evidence>
<dbReference type="AlphaFoldDB" id="A0A1B8Q5X5"/>
<reference evidence="1 2" key="1">
    <citation type="submission" date="2016-06" db="EMBL/GenBank/DDBJ databases">
        <title>Draft genome of Moraxella lacunata CCUG 57757A.</title>
        <authorList>
            <person name="Salva-Serra F."/>
            <person name="Engstrom-Jakobsson H."/>
            <person name="Thorell K."/>
            <person name="Gonzales-Siles L."/>
            <person name="Karlsson R."/>
            <person name="Boulund F."/>
            <person name="Engstrand L."/>
            <person name="Kristiansson E."/>
            <person name="Moore E."/>
        </authorList>
    </citation>
    <scope>NUCLEOTIDE SEQUENCE [LARGE SCALE GENOMIC DNA]</scope>
    <source>
        <strain evidence="1 2">CCUG 57757A</strain>
    </source>
</reference>
<organism evidence="1 2">
    <name type="scientific">Moraxella lacunata</name>
    <dbReference type="NCBI Taxonomy" id="477"/>
    <lineage>
        <taxon>Bacteria</taxon>
        <taxon>Pseudomonadati</taxon>
        <taxon>Pseudomonadota</taxon>
        <taxon>Gammaproteobacteria</taxon>
        <taxon>Moraxellales</taxon>
        <taxon>Moraxellaceae</taxon>
        <taxon>Moraxella</taxon>
    </lineage>
</organism>